<keyword evidence="3" id="KW-1185">Reference proteome</keyword>
<evidence type="ECO:0000313" key="2">
    <source>
        <dbReference type="EMBL" id="KAJ3832392.1"/>
    </source>
</evidence>
<evidence type="ECO:0000256" key="1">
    <source>
        <dbReference type="SAM" id="SignalP"/>
    </source>
</evidence>
<evidence type="ECO:0000313" key="3">
    <source>
        <dbReference type="Proteomes" id="UP001163846"/>
    </source>
</evidence>
<feature type="signal peptide" evidence="1">
    <location>
        <begin position="1"/>
        <end position="21"/>
    </location>
</feature>
<dbReference type="Proteomes" id="UP001163846">
    <property type="component" value="Unassembled WGS sequence"/>
</dbReference>
<proteinExistence type="predicted"/>
<dbReference type="AlphaFoldDB" id="A0AA38U4T9"/>
<comment type="caution">
    <text evidence="2">The sequence shown here is derived from an EMBL/GenBank/DDBJ whole genome shotgun (WGS) entry which is preliminary data.</text>
</comment>
<evidence type="ECO:0008006" key="4">
    <source>
        <dbReference type="Google" id="ProtNLM"/>
    </source>
</evidence>
<name>A0AA38U4T9_9AGAR</name>
<feature type="chain" id="PRO_5041431866" description="SCP domain-containing protein" evidence="1">
    <location>
        <begin position="22"/>
        <end position="196"/>
    </location>
</feature>
<sequence>MTKFPSLLTTLLLLPLAFTNAASVPRAANIAAREATSYPEIILDDGLPSFPELDLSSEAFDTKTPEFETREPASESGLSKRLENKCFPYNSNADVNDVIKAFDYLNEIGNNECNANANNYIEAGNEHYNLKLRMNTAVVLFQPEGVEETESLCKDVAMTVQWIFTDCNDAGQVSGLGAANGNGDLEVLVVNYSYIE</sequence>
<gene>
    <name evidence="2" type="ORF">F5878DRAFT_646812</name>
</gene>
<accession>A0AA38U4T9</accession>
<dbReference type="EMBL" id="MU806974">
    <property type="protein sequence ID" value="KAJ3832392.1"/>
    <property type="molecule type" value="Genomic_DNA"/>
</dbReference>
<organism evidence="2 3">
    <name type="scientific">Lentinula raphanica</name>
    <dbReference type="NCBI Taxonomy" id="153919"/>
    <lineage>
        <taxon>Eukaryota</taxon>
        <taxon>Fungi</taxon>
        <taxon>Dikarya</taxon>
        <taxon>Basidiomycota</taxon>
        <taxon>Agaricomycotina</taxon>
        <taxon>Agaricomycetes</taxon>
        <taxon>Agaricomycetidae</taxon>
        <taxon>Agaricales</taxon>
        <taxon>Marasmiineae</taxon>
        <taxon>Omphalotaceae</taxon>
        <taxon>Lentinula</taxon>
    </lineage>
</organism>
<protein>
    <recommendedName>
        <fullName evidence="4">SCP domain-containing protein</fullName>
    </recommendedName>
</protein>
<reference evidence="2" key="1">
    <citation type="submission" date="2022-08" db="EMBL/GenBank/DDBJ databases">
        <authorList>
            <consortium name="DOE Joint Genome Institute"/>
            <person name="Min B."/>
            <person name="Riley R."/>
            <person name="Sierra-Patev S."/>
            <person name="Naranjo-Ortiz M."/>
            <person name="Looney B."/>
            <person name="Konkel Z."/>
            <person name="Slot J.C."/>
            <person name="Sakamoto Y."/>
            <person name="Steenwyk J.L."/>
            <person name="Rokas A."/>
            <person name="Carro J."/>
            <person name="Camarero S."/>
            <person name="Ferreira P."/>
            <person name="Molpeceres G."/>
            <person name="Ruiz-Duenas F.J."/>
            <person name="Serrano A."/>
            <person name="Henrissat B."/>
            <person name="Drula E."/>
            <person name="Hughes K.W."/>
            <person name="Mata J.L."/>
            <person name="Ishikawa N.K."/>
            <person name="Vargas-Isla R."/>
            <person name="Ushijima S."/>
            <person name="Smith C.A."/>
            <person name="Ahrendt S."/>
            <person name="Andreopoulos W."/>
            <person name="He G."/>
            <person name="Labutti K."/>
            <person name="Lipzen A."/>
            <person name="Ng V."/>
            <person name="Sandor L."/>
            <person name="Barry K."/>
            <person name="Martinez A.T."/>
            <person name="Xiao Y."/>
            <person name="Gibbons J.G."/>
            <person name="Terashima K."/>
            <person name="Hibbett D.S."/>
            <person name="Grigoriev I.V."/>
        </authorList>
    </citation>
    <scope>NUCLEOTIDE SEQUENCE</scope>
    <source>
        <strain evidence="2">TFB9207</strain>
    </source>
</reference>
<keyword evidence="1" id="KW-0732">Signal</keyword>